<protein>
    <submittedName>
        <fullName evidence="2">Uncharacterized protein</fullName>
    </submittedName>
</protein>
<comment type="caution">
    <text evidence="2">The sequence shown here is derived from an EMBL/GenBank/DDBJ whole genome shotgun (WGS) entry which is preliminary data.</text>
</comment>
<evidence type="ECO:0000313" key="2">
    <source>
        <dbReference type="EMBL" id="MBB6209485.1"/>
    </source>
</evidence>
<reference evidence="2 3" key="1">
    <citation type="submission" date="2020-08" db="EMBL/GenBank/DDBJ databases">
        <title>Genomic Encyclopedia of Type Strains, Phase IV (KMG-IV): sequencing the most valuable type-strain genomes for metagenomic binning, comparative biology and taxonomic classification.</title>
        <authorList>
            <person name="Goeker M."/>
        </authorList>
    </citation>
    <scope>NUCLEOTIDE SEQUENCE [LARGE SCALE GENOMIC DNA]</scope>
    <source>
        <strain evidence="2 3">DSM 11590</strain>
    </source>
</reference>
<accession>A0A7W9ZDR8</accession>
<feature type="region of interest" description="Disordered" evidence="1">
    <location>
        <begin position="160"/>
        <end position="180"/>
    </location>
</feature>
<gene>
    <name evidence="2" type="ORF">FHS48_000887</name>
</gene>
<dbReference type="Proteomes" id="UP000544872">
    <property type="component" value="Unassembled WGS sequence"/>
</dbReference>
<dbReference type="AlphaFoldDB" id="A0A7W9ZDR8"/>
<dbReference type="EMBL" id="JACIIX010000002">
    <property type="protein sequence ID" value="MBB6209485.1"/>
    <property type="molecule type" value="Genomic_DNA"/>
</dbReference>
<dbReference type="RefSeq" id="WP_184261800.1">
    <property type="nucleotide sequence ID" value="NZ_JACIIX010000002.1"/>
</dbReference>
<evidence type="ECO:0000313" key="3">
    <source>
        <dbReference type="Proteomes" id="UP000544872"/>
    </source>
</evidence>
<keyword evidence="3" id="KW-1185">Reference proteome</keyword>
<proteinExistence type="predicted"/>
<organism evidence="2 3">
    <name type="scientific">Novispirillum itersonii</name>
    <name type="common">Aquaspirillum itersonii</name>
    <dbReference type="NCBI Taxonomy" id="189"/>
    <lineage>
        <taxon>Bacteria</taxon>
        <taxon>Pseudomonadati</taxon>
        <taxon>Pseudomonadota</taxon>
        <taxon>Alphaproteobacteria</taxon>
        <taxon>Rhodospirillales</taxon>
        <taxon>Novispirillaceae</taxon>
        <taxon>Novispirillum</taxon>
    </lineage>
</organism>
<name>A0A7W9ZDR8_NOVIT</name>
<evidence type="ECO:0000256" key="1">
    <source>
        <dbReference type="SAM" id="MobiDB-lite"/>
    </source>
</evidence>
<sequence length="324" mass="35024">MMPSVNTSEAVAPADADAAADLSLLTVCVWCPDPLVAEALLSSLAAEGVTAPIMPDSWAHLLKILDGESPDVLYALVSPATLPQIADLFRGIRTGDIGSNPFLALDVVTRYPQSPVLETMVDSGADDILPYHWPQQYVRERLIHLALKRKKFVITSAYVGPDRRRTPRPGGGQPEPLFDVPNPVKAKAVDGLSVEELIAQVEVARDQMLAERMGRLGLYLARCVMDIRESTLAPRDGMVMPLTQDDKRIIAASTTITALAQRLDGPARWSATSANDTIRLARLVMALSHEGTEHPDPKALQVAARQFLSRFGSPSDTAALHPTA</sequence>